<gene>
    <name evidence="5" type="ORF">GSPATT00037068001</name>
</gene>
<dbReference type="PANTHER" id="PTHR10544">
    <property type="entry name" value="60S RIBOSOMAL PROTEIN L28"/>
    <property type="match status" value="1"/>
</dbReference>
<dbReference type="InterPro" id="IPR029004">
    <property type="entry name" value="Ribosomal_eL28/Mak16"/>
</dbReference>
<dbReference type="InterPro" id="IPR002672">
    <property type="entry name" value="Ribosomal_eL28"/>
</dbReference>
<dbReference type="HOGENOM" id="CLU_1859137_0_0_1"/>
<dbReference type="KEGG" id="ptm:GSPATT00037068001"/>
<reference evidence="5 6" key="1">
    <citation type="journal article" date="2006" name="Nature">
        <title>Global trends of whole-genome duplications revealed by the ciliate Paramecium tetraurelia.</title>
        <authorList>
            <consortium name="Genoscope"/>
            <person name="Aury J.-M."/>
            <person name="Jaillon O."/>
            <person name="Duret L."/>
            <person name="Noel B."/>
            <person name="Jubin C."/>
            <person name="Porcel B.M."/>
            <person name="Segurens B."/>
            <person name="Daubin V."/>
            <person name="Anthouard V."/>
            <person name="Aiach N."/>
            <person name="Arnaiz O."/>
            <person name="Billaut A."/>
            <person name="Beisson J."/>
            <person name="Blanc I."/>
            <person name="Bouhouche K."/>
            <person name="Camara F."/>
            <person name="Duharcourt S."/>
            <person name="Guigo R."/>
            <person name="Gogendeau D."/>
            <person name="Katinka M."/>
            <person name="Keller A.-M."/>
            <person name="Kissmehl R."/>
            <person name="Klotz C."/>
            <person name="Koll F."/>
            <person name="Le Moue A."/>
            <person name="Lepere C."/>
            <person name="Malinsky S."/>
            <person name="Nowacki M."/>
            <person name="Nowak J.K."/>
            <person name="Plattner H."/>
            <person name="Poulain J."/>
            <person name="Ruiz F."/>
            <person name="Serrano V."/>
            <person name="Zagulski M."/>
            <person name="Dessen P."/>
            <person name="Betermier M."/>
            <person name="Weissenbach J."/>
            <person name="Scarpelli C."/>
            <person name="Schachter V."/>
            <person name="Sperling L."/>
            <person name="Meyer E."/>
            <person name="Cohen J."/>
            <person name="Wincker P."/>
        </authorList>
    </citation>
    <scope>NUCLEOTIDE SEQUENCE [LARGE SCALE GENOMIC DNA]</scope>
    <source>
        <strain evidence="5 6">Stock d4-2</strain>
    </source>
</reference>
<evidence type="ECO:0000256" key="3">
    <source>
        <dbReference type="ARBA" id="ARBA00023274"/>
    </source>
</evidence>
<dbReference type="RefSeq" id="XP_001435682.1">
    <property type="nucleotide sequence ID" value="XM_001435645.2"/>
</dbReference>
<comment type="similarity">
    <text evidence="1">Belongs to the eukaryotic ribosomal protein eL28 family.</text>
</comment>
<dbReference type="Pfam" id="PF01778">
    <property type="entry name" value="Ribosomal_L28e"/>
    <property type="match status" value="1"/>
</dbReference>
<keyword evidence="2" id="KW-0689">Ribosomal protein</keyword>
<organism evidence="5 6">
    <name type="scientific">Paramecium tetraurelia</name>
    <dbReference type="NCBI Taxonomy" id="5888"/>
    <lineage>
        <taxon>Eukaryota</taxon>
        <taxon>Sar</taxon>
        <taxon>Alveolata</taxon>
        <taxon>Ciliophora</taxon>
        <taxon>Intramacronucleata</taxon>
        <taxon>Oligohymenophorea</taxon>
        <taxon>Peniculida</taxon>
        <taxon>Parameciidae</taxon>
        <taxon>Paramecium</taxon>
    </lineage>
</organism>
<dbReference type="OrthoDB" id="292687at2759"/>
<dbReference type="GeneID" id="5021467"/>
<name>A0CBW8_PARTE</name>
<dbReference type="Gene3D" id="3.30.390.110">
    <property type="match status" value="1"/>
</dbReference>
<evidence type="ECO:0000313" key="5">
    <source>
        <dbReference type="EMBL" id="CAK68285.1"/>
    </source>
</evidence>
<dbReference type="GO" id="GO:0006412">
    <property type="term" value="P:translation"/>
    <property type="evidence" value="ECO:0007669"/>
    <property type="project" value="InterPro"/>
</dbReference>
<dbReference type="OMA" id="VEQSQCC"/>
<dbReference type="EMBL" id="CT868058">
    <property type="protein sequence ID" value="CAK68285.1"/>
    <property type="molecule type" value="Genomic_DNA"/>
</dbReference>
<sequence length="138" mass="15299">MSQSVLWEVVKGNNGHFLVKRNGLTLSTDPFNNTGVQTYSSTGFITQNAIGVVPTQAKANQINNVNLVARKSTKFQQADRKTKNTQSVYASTLSVKHGIHISLKSNQKEIRHKKTRIVEGSSQKIGQVEQSQCCQKKK</sequence>
<dbReference type="AlphaFoldDB" id="A0CBW8"/>
<dbReference type="Proteomes" id="UP000000600">
    <property type="component" value="Unassembled WGS sequence"/>
</dbReference>
<evidence type="ECO:0000256" key="2">
    <source>
        <dbReference type="ARBA" id="ARBA00022980"/>
    </source>
</evidence>
<evidence type="ECO:0000313" key="6">
    <source>
        <dbReference type="Proteomes" id="UP000000600"/>
    </source>
</evidence>
<keyword evidence="6" id="KW-1185">Reference proteome</keyword>
<dbReference type="GO" id="GO:0003735">
    <property type="term" value="F:structural constituent of ribosome"/>
    <property type="evidence" value="ECO:0007669"/>
    <property type="project" value="InterPro"/>
</dbReference>
<dbReference type="GO" id="GO:0022625">
    <property type="term" value="C:cytosolic large ribosomal subunit"/>
    <property type="evidence" value="ECO:0000318"/>
    <property type="project" value="GO_Central"/>
</dbReference>
<accession>A0CBW8</accession>
<feature type="domain" description="Ribosomal eL28/Mak16" evidence="4">
    <location>
        <begin position="5"/>
        <end position="113"/>
    </location>
</feature>
<proteinExistence type="inferred from homology"/>
<evidence type="ECO:0000259" key="4">
    <source>
        <dbReference type="Pfam" id="PF01778"/>
    </source>
</evidence>
<dbReference type="InParanoid" id="A0CBW8"/>
<protein>
    <recommendedName>
        <fullName evidence="4">Ribosomal eL28/Mak16 domain-containing protein</fullName>
    </recommendedName>
</protein>
<evidence type="ECO:0000256" key="1">
    <source>
        <dbReference type="ARBA" id="ARBA00007926"/>
    </source>
</evidence>
<keyword evidence="3" id="KW-0687">Ribonucleoprotein</keyword>